<accession>A0ABQ4T846</accession>
<dbReference type="Proteomes" id="UP001055156">
    <property type="component" value="Unassembled WGS sequence"/>
</dbReference>
<proteinExistence type="predicted"/>
<reference evidence="1" key="1">
    <citation type="journal article" date="2021" name="Front. Microbiol.">
        <title>Comprehensive Comparative Genomics and Phenotyping of Methylobacterium Species.</title>
        <authorList>
            <person name="Alessa O."/>
            <person name="Ogura Y."/>
            <person name="Fujitani Y."/>
            <person name="Takami H."/>
            <person name="Hayashi T."/>
            <person name="Sahin N."/>
            <person name="Tani A."/>
        </authorList>
    </citation>
    <scope>NUCLEOTIDE SEQUENCE</scope>
    <source>
        <strain evidence="1">NBRC 15689</strain>
    </source>
</reference>
<reference evidence="1" key="2">
    <citation type="submission" date="2021-08" db="EMBL/GenBank/DDBJ databases">
        <authorList>
            <person name="Tani A."/>
            <person name="Ola A."/>
            <person name="Ogura Y."/>
            <person name="Katsura K."/>
            <person name="Hayashi T."/>
        </authorList>
    </citation>
    <scope>NUCLEOTIDE SEQUENCE</scope>
    <source>
        <strain evidence="1">NBRC 15689</strain>
    </source>
</reference>
<name>A0ABQ4T846_METOR</name>
<gene>
    <name evidence="1" type="ORF">LKMONMHP_1106</name>
</gene>
<sequence length="145" mass="15831">MSFAPSIQPDIFSQSTSPMRKTSEIAVRKSGGEFRKFGVIDTQVFGERIAAFLRAEHPSKTALSVEGHTGISAKTVEKWLQGASAPSGAAYHQLIKVYGPELFVYVSPDASSEVLKNAARISRQHRLEQRAATIRQQLADVMGGR</sequence>
<comment type="caution">
    <text evidence="1">The sequence shown here is derived from an EMBL/GenBank/DDBJ whole genome shotgun (WGS) entry which is preliminary data.</text>
</comment>
<keyword evidence="2" id="KW-1185">Reference proteome</keyword>
<protein>
    <recommendedName>
        <fullName evidence="3">HTH cro/C1-type domain-containing protein</fullName>
    </recommendedName>
</protein>
<dbReference type="EMBL" id="BPQV01000003">
    <property type="protein sequence ID" value="GJE26257.1"/>
    <property type="molecule type" value="Genomic_DNA"/>
</dbReference>
<organism evidence="1 2">
    <name type="scientific">Methylobacterium organophilum</name>
    <dbReference type="NCBI Taxonomy" id="410"/>
    <lineage>
        <taxon>Bacteria</taxon>
        <taxon>Pseudomonadati</taxon>
        <taxon>Pseudomonadota</taxon>
        <taxon>Alphaproteobacteria</taxon>
        <taxon>Hyphomicrobiales</taxon>
        <taxon>Methylobacteriaceae</taxon>
        <taxon>Methylobacterium</taxon>
    </lineage>
</organism>
<evidence type="ECO:0000313" key="1">
    <source>
        <dbReference type="EMBL" id="GJE26257.1"/>
    </source>
</evidence>
<evidence type="ECO:0000313" key="2">
    <source>
        <dbReference type="Proteomes" id="UP001055156"/>
    </source>
</evidence>
<evidence type="ECO:0008006" key="3">
    <source>
        <dbReference type="Google" id="ProtNLM"/>
    </source>
</evidence>